<organism evidence="17 18">
    <name type="scientific">Subtercola boreus</name>
    <dbReference type="NCBI Taxonomy" id="120213"/>
    <lineage>
        <taxon>Bacteria</taxon>
        <taxon>Bacillati</taxon>
        <taxon>Actinomycetota</taxon>
        <taxon>Actinomycetes</taxon>
        <taxon>Micrococcales</taxon>
        <taxon>Microbacteriaceae</taxon>
        <taxon>Subtercola</taxon>
    </lineage>
</organism>
<evidence type="ECO:0000256" key="4">
    <source>
        <dbReference type="ARBA" id="ARBA00011245"/>
    </source>
</evidence>
<feature type="binding site" evidence="14">
    <location>
        <position position="157"/>
    </location>
    <ligand>
        <name>(2R)-3-phosphoglycerate</name>
        <dbReference type="ChEBI" id="CHEBI:58272"/>
    </ligand>
</feature>
<dbReference type="Proteomes" id="UP000257080">
    <property type="component" value="Unassembled WGS sequence"/>
</dbReference>
<dbReference type="PANTHER" id="PTHR11406">
    <property type="entry name" value="PHOSPHOGLYCERATE KINASE"/>
    <property type="match status" value="1"/>
</dbReference>
<dbReference type="InterPro" id="IPR036043">
    <property type="entry name" value="Phosphoglycerate_kinase_sf"/>
</dbReference>
<dbReference type="GO" id="GO:0005829">
    <property type="term" value="C:cytosol"/>
    <property type="evidence" value="ECO:0007669"/>
    <property type="project" value="TreeGrafter"/>
</dbReference>
<evidence type="ECO:0000256" key="8">
    <source>
        <dbReference type="ARBA" id="ARBA00022679"/>
    </source>
</evidence>
<feature type="binding site" evidence="13 15">
    <location>
        <begin position="360"/>
        <end position="363"/>
    </location>
    <ligand>
        <name>ATP</name>
        <dbReference type="ChEBI" id="CHEBI:30616"/>
    </ligand>
</feature>
<comment type="pathway">
    <text evidence="2 13">Carbohydrate degradation; glycolysis; pyruvate from D-glyceraldehyde 3-phosphate: step 2/5.</text>
</comment>
<keyword evidence="10 13" id="KW-0418">Kinase</keyword>
<evidence type="ECO:0000313" key="17">
    <source>
        <dbReference type="EMBL" id="RFA27608.1"/>
    </source>
</evidence>
<feature type="binding site" evidence="13">
    <location>
        <position position="157"/>
    </location>
    <ligand>
        <name>substrate</name>
    </ligand>
</feature>
<dbReference type="UniPathway" id="UPA00109">
    <property type="reaction ID" value="UER00185"/>
</dbReference>
<evidence type="ECO:0000256" key="1">
    <source>
        <dbReference type="ARBA" id="ARBA00000642"/>
    </source>
</evidence>
<dbReference type="EC" id="2.7.2.3" evidence="5 13"/>
<evidence type="ECO:0000256" key="14">
    <source>
        <dbReference type="PIRSR" id="PIRSR000724-1"/>
    </source>
</evidence>
<dbReference type="EMBL" id="NBXE01000019">
    <property type="protein sequence ID" value="RFA27608.1"/>
    <property type="molecule type" value="Genomic_DNA"/>
</dbReference>
<dbReference type="PROSITE" id="PS00111">
    <property type="entry name" value="PGLYCERATE_KINASE"/>
    <property type="match status" value="1"/>
</dbReference>
<dbReference type="GO" id="GO:0043531">
    <property type="term" value="F:ADP binding"/>
    <property type="evidence" value="ECO:0007669"/>
    <property type="project" value="TreeGrafter"/>
</dbReference>
<dbReference type="GO" id="GO:0004618">
    <property type="term" value="F:phosphoglycerate kinase activity"/>
    <property type="evidence" value="ECO:0007669"/>
    <property type="project" value="UniProtKB-UniRule"/>
</dbReference>
<dbReference type="RefSeq" id="WP_116418367.1">
    <property type="nucleotide sequence ID" value="NZ_NBXC01000014.1"/>
</dbReference>
<feature type="binding site" evidence="13 14">
    <location>
        <begin position="22"/>
        <end position="24"/>
    </location>
    <ligand>
        <name>substrate</name>
    </ligand>
</feature>
<dbReference type="Gene3D" id="3.40.50.1260">
    <property type="entry name" value="Phosphoglycerate kinase, N-terminal domain"/>
    <property type="match status" value="2"/>
</dbReference>
<evidence type="ECO:0000256" key="15">
    <source>
        <dbReference type="PIRSR" id="PIRSR000724-2"/>
    </source>
</evidence>
<name>A0A3E0WD22_9MICO</name>
<evidence type="ECO:0000256" key="9">
    <source>
        <dbReference type="ARBA" id="ARBA00022741"/>
    </source>
</evidence>
<feature type="binding site" evidence="14">
    <location>
        <position position="37"/>
    </location>
    <ligand>
        <name>(2R)-3-phosphoglycerate</name>
        <dbReference type="ChEBI" id="CHEBI:58272"/>
    </ligand>
</feature>
<comment type="subcellular location">
    <subcellularLocation>
        <location evidence="13">Cytoplasm</location>
    </subcellularLocation>
</comment>
<dbReference type="HAMAP" id="MF_00145">
    <property type="entry name" value="Phosphoglyc_kinase"/>
    <property type="match status" value="1"/>
</dbReference>
<dbReference type="OrthoDB" id="9808460at2"/>
<dbReference type="AlphaFoldDB" id="A0A3E0WD22"/>
<accession>A0A3E0WD22</accession>
<dbReference type="Pfam" id="PF00162">
    <property type="entry name" value="PGK"/>
    <property type="match status" value="1"/>
</dbReference>
<evidence type="ECO:0000256" key="3">
    <source>
        <dbReference type="ARBA" id="ARBA00008982"/>
    </source>
</evidence>
<feature type="binding site" evidence="13">
    <location>
        <position position="37"/>
    </location>
    <ligand>
        <name>substrate</name>
    </ligand>
</feature>
<keyword evidence="7 13" id="KW-0963">Cytoplasm</keyword>
<dbReference type="GO" id="GO:0005524">
    <property type="term" value="F:ATP binding"/>
    <property type="evidence" value="ECO:0007669"/>
    <property type="project" value="UniProtKB-KW"/>
</dbReference>
<reference evidence="17 18" key="1">
    <citation type="submission" date="2017-04" db="EMBL/GenBank/DDBJ databases">
        <title>Comparative genome analysis of Subtercola boreus.</title>
        <authorList>
            <person name="Cho Y.-J."/>
            <person name="Cho A."/>
            <person name="Kim O.-S."/>
            <person name="Lee J.-I."/>
        </authorList>
    </citation>
    <scope>NUCLEOTIDE SEQUENCE [LARGE SCALE GENOMIC DNA]</scope>
    <source>
        <strain evidence="17 18">P28004</strain>
    </source>
</reference>
<evidence type="ECO:0000313" key="18">
    <source>
        <dbReference type="Proteomes" id="UP000257080"/>
    </source>
</evidence>
<evidence type="ECO:0000256" key="7">
    <source>
        <dbReference type="ARBA" id="ARBA00022490"/>
    </source>
</evidence>
<sequence>MTIRTLESLGSLDGKTVIIRCDLNVPLKDGVITDDGRIRASLPTLVALAAQGAKVVIVSHLGRPEGTPEAKYSLAPVASRLAELLEAPVAFASDTVGSAARDAVASLAGDGTFLLLENLRFNAGETSKDATERTAFAEQLAAFADVFVSDGFGVVHRKQASVYELAELLPSAAGLLIQTELEVLEKLTEKPDRPYAVVLGGSKVSDKLGVIGHLLPKVDSLLIGGGMLFTFLAAQGFRVGASLLEKDQIETVKGYLEKASELGVKIVLPTDVVVASKFGADAEHTVTSAETIEETPFGESGLGLDIGPDTAAAFAEIIEASHTVFWNGPMGVFELEPFAEGTRSIAAALTKVDGLGVVGGGDSAAAVRALGFTDDQFGHISTGGGASLEFLEGKRLPGLDILGWTA</sequence>
<evidence type="ECO:0000256" key="2">
    <source>
        <dbReference type="ARBA" id="ARBA00004838"/>
    </source>
</evidence>
<evidence type="ECO:0000256" key="5">
    <source>
        <dbReference type="ARBA" id="ARBA00013061"/>
    </source>
</evidence>
<keyword evidence="8 13" id="KW-0808">Transferase</keyword>
<dbReference type="FunFam" id="3.40.50.1260:FF:000031">
    <property type="entry name" value="Phosphoglycerate kinase 1"/>
    <property type="match status" value="1"/>
</dbReference>
<dbReference type="FunFam" id="3.40.50.1260:FF:000006">
    <property type="entry name" value="Phosphoglycerate kinase"/>
    <property type="match status" value="1"/>
</dbReference>
<evidence type="ECO:0000256" key="13">
    <source>
        <dbReference type="HAMAP-Rule" id="MF_00145"/>
    </source>
</evidence>
<feature type="binding site" evidence="13 15">
    <location>
        <position position="207"/>
    </location>
    <ligand>
        <name>ATP</name>
        <dbReference type="ChEBI" id="CHEBI:30616"/>
    </ligand>
</feature>
<dbReference type="GO" id="GO:0006094">
    <property type="term" value="P:gluconeogenesis"/>
    <property type="evidence" value="ECO:0007669"/>
    <property type="project" value="TreeGrafter"/>
</dbReference>
<dbReference type="GO" id="GO:0006096">
    <property type="term" value="P:glycolytic process"/>
    <property type="evidence" value="ECO:0007669"/>
    <property type="project" value="UniProtKB-UniRule"/>
</dbReference>
<evidence type="ECO:0000256" key="16">
    <source>
        <dbReference type="RuleBase" id="RU000532"/>
    </source>
</evidence>
<feature type="binding site" evidence="13">
    <location>
        <position position="303"/>
    </location>
    <ligand>
        <name>ATP</name>
        <dbReference type="ChEBI" id="CHEBI:30616"/>
    </ligand>
</feature>
<dbReference type="PIRSF" id="PIRSF000724">
    <property type="entry name" value="Pgk"/>
    <property type="match status" value="1"/>
</dbReference>
<dbReference type="PRINTS" id="PR00477">
    <property type="entry name" value="PHGLYCKINASE"/>
</dbReference>
<feature type="binding site" evidence="14">
    <location>
        <position position="120"/>
    </location>
    <ligand>
        <name>(2R)-3-phosphoglycerate</name>
        <dbReference type="ChEBI" id="CHEBI:58272"/>
    </ligand>
</feature>
<dbReference type="InterPro" id="IPR015824">
    <property type="entry name" value="Phosphoglycerate_kinase_N"/>
</dbReference>
<comment type="caution">
    <text evidence="17">The sequence shown here is derived from an EMBL/GenBank/DDBJ whole genome shotgun (WGS) entry which is preliminary data.</text>
</comment>
<evidence type="ECO:0000256" key="6">
    <source>
        <dbReference type="ARBA" id="ARBA00016471"/>
    </source>
</evidence>
<keyword evidence="9 13" id="KW-0547">Nucleotide-binding</keyword>
<feature type="binding site" evidence="13 14">
    <location>
        <begin position="60"/>
        <end position="63"/>
    </location>
    <ligand>
        <name>substrate</name>
    </ligand>
</feature>
<dbReference type="PANTHER" id="PTHR11406:SF23">
    <property type="entry name" value="PHOSPHOGLYCERATE KINASE 1, CHLOROPLASTIC-RELATED"/>
    <property type="match status" value="1"/>
</dbReference>
<gene>
    <name evidence="13" type="primary">pgk</name>
    <name evidence="17" type="ORF">B7R25_07755</name>
</gene>
<dbReference type="InterPro" id="IPR001576">
    <property type="entry name" value="Phosphoglycerate_kinase"/>
</dbReference>
<evidence type="ECO:0000256" key="11">
    <source>
        <dbReference type="ARBA" id="ARBA00022840"/>
    </source>
</evidence>
<dbReference type="SUPFAM" id="SSF53748">
    <property type="entry name" value="Phosphoglycerate kinase"/>
    <property type="match status" value="1"/>
</dbReference>
<proteinExistence type="inferred from homology"/>
<feature type="binding site" evidence="13 15">
    <location>
        <position position="334"/>
    </location>
    <ligand>
        <name>ATP</name>
        <dbReference type="ChEBI" id="CHEBI:30616"/>
    </ligand>
</feature>
<protein>
    <recommendedName>
        <fullName evidence="6 13">Phosphoglycerate kinase</fullName>
        <ecNumber evidence="5 13">2.7.2.3</ecNumber>
    </recommendedName>
</protein>
<dbReference type="InterPro" id="IPR015911">
    <property type="entry name" value="Phosphoglycerate_kinase_CS"/>
</dbReference>
<evidence type="ECO:0000256" key="10">
    <source>
        <dbReference type="ARBA" id="ARBA00022777"/>
    </source>
</evidence>
<evidence type="ECO:0000256" key="12">
    <source>
        <dbReference type="ARBA" id="ARBA00023152"/>
    </source>
</evidence>
<comment type="subunit">
    <text evidence="4 13">Monomer.</text>
</comment>
<feature type="binding site" evidence="13">
    <location>
        <position position="120"/>
    </location>
    <ligand>
        <name>substrate</name>
    </ligand>
</feature>
<keyword evidence="12 13" id="KW-0324">Glycolysis</keyword>
<comment type="catalytic activity">
    <reaction evidence="1 13 16">
        <text>(2R)-3-phosphoglycerate + ATP = (2R)-3-phospho-glyceroyl phosphate + ADP</text>
        <dbReference type="Rhea" id="RHEA:14801"/>
        <dbReference type="ChEBI" id="CHEBI:30616"/>
        <dbReference type="ChEBI" id="CHEBI:57604"/>
        <dbReference type="ChEBI" id="CHEBI:58272"/>
        <dbReference type="ChEBI" id="CHEBI:456216"/>
        <dbReference type="EC" id="2.7.2.3"/>
    </reaction>
</comment>
<keyword evidence="11 13" id="KW-0067">ATP-binding</keyword>
<comment type="similarity">
    <text evidence="3 13 16">Belongs to the phosphoglycerate kinase family.</text>
</comment>